<accession>A0A5N0THJ2</accession>
<dbReference type="InterPro" id="IPR036390">
    <property type="entry name" value="WH_DNA-bd_sf"/>
</dbReference>
<evidence type="ECO:0000259" key="4">
    <source>
        <dbReference type="PROSITE" id="PS51118"/>
    </source>
</evidence>
<keyword evidence="3" id="KW-0804">Transcription</keyword>
<dbReference type="Proteomes" id="UP000326838">
    <property type="component" value="Unassembled WGS sequence"/>
</dbReference>
<reference evidence="6" key="1">
    <citation type="submission" date="2019-09" db="EMBL/GenBank/DDBJ databases">
        <title>Mumia zhuanghuii sp. nov. isolated from the intestinal contents of plateau pika (Ochotona curzoniae) in the Qinghai-Tibet plateau of China.</title>
        <authorList>
            <person name="Tian Z."/>
        </authorList>
    </citation>
    <scope>NUCLEOTIDE SEQUENCE [LARGE SCALE GENOMIC DNA]</scope>
    <source>
        <strain evidence="6">L-033</strain>
    </source>
</reference>
<evidence type="ECO:0000256" key="1">
    <source>
        <dbReference type="ARBA" id="ARBA00023015"/>
    </source>
</evidence>
<protein>
    <submittedName>
        <fullName evidence="5">Helix-turn-helix transcriptional regulator</fullName>
    </submittedName>
</protein>
<evidence type="ECO:0000313" key="6">
    <source>
        <dbReference type="Proteomes" id="UP000326838"/>
    </source>
</evidence>
<dbReference type="SUPFAM" id="SSF46785">
    <property type="entry name" value="Winged helix' DNA-binding domain"/>
    <property type="match status" value="1"/>
</dbReference>
<dbReference type="InterPro" id="IPR002577">
    <property type="entry name" value="HTH_HxlR"/>
</dbReference>
<dbReference type="PROSITE" id="PS51118">
    <property type="entry name" value="HTH_HXLR"/>
    <property type="match status" value="1"/>
</dbReference>
<proteinExistence type="predicted"/>
<sequence length="149" mass="16116">MLASRRKRVIGTPVSETQVTKKSEAATGTLARYDERVTAEEHEAPECDAAISLAFSILGKRWSGMIVDALSNGPLSFVTLRRTVTRISDAVLSDRLSELAGAGLVLREVDPGPPVSVTYALTRQGRELIPVLQQLGKWASENLDVAARD</sequence>
<keyword evidence="2" id="KW-0238">DNA-binding</keyword>
<gene>
    <name evidence="5" type="ORF">F6B40_06830</name>
</gene>
<evidence type="ECO:0000256" key="2">
    <source>
        <dbReference type="ARBA" id="ARBA00023125"/>
    </source>
</evidence>
<feature type="domain" description="HTH hxlR-type" evidence="4">
    <location>
        <begin position="47"/>
        <end position="147"/>
    </location>
</feature>
<comment type="caution">
    <text evidence="5">The sequence shown here is derived from an EMBL/GenBank/DDBJ whole genome shotgun (WGS) entry which is preliminary data.</text>
</comment>
<dbReference type="PANTHER" id="PTHR33204:SF37">
    <property type="entry name" value="HTH-TYPE TRANSCRIPTIONAL REGULATOR YODB"/>
    <property type="match status" value="1"/>
</dbReference>
<dbReference type="PANTHER" id="PTHR33204">
    <property type="entry name" value="TRANSCRIPTIONAL REGULATOR, MARR FAMILY"/>
    <property type="match status" value="1"/>
</dbReference>
<organism evidence="5 6">
    <name type="scientific">Microbacterium caowuchunii</name>
    <dbReference type="NCBI Taxonomy" id="2614638"/>
    <lineage>
        <taxon>Bacteria</taxon>
        <taxon>Bacillati</taxon>
        <taxon>Actinomycetota</taxon>
        <taxon>Actinomycetes</taxon>
        <taxon>Micrococcales</taxon>
        <taxon>Microbacteriaceae</taxon>
        <taxon>Microbacterium</taxon>
    </lineage>
</organism>
<name>A0A5N0THJ2_9MICO</name>
<keyword evidence="1" id="KW-0805">Transcription regulation</keyword>
<dbReference type="AlphaFoldDB" id="A0A5N0THJ2"/>
<dbReference type="EMBL" id="VYUY01000007">
    <property type="protein sequence ID" value="KAA9134472.1"/>
    <property type="molecule type" value="Genomic_DNA"/>
</dbReference>
<evidence type="ECO:0000256" key="3">
    <source>
        <dbReference type="ARBA" id="ARBA00023163"/>
    </source>
</evidence>
<evidence type="ECO:0000313" key="5">
    <source>
        <dbReference type="EMBL" id="KAA9134472.1"/>
    </source>
</evidence>
<dbReference type="Pfam" id="PF01638">
    <property type="entry name" value="HxlR"/>
    <property type="match status" value="1"/>
</dbReference>
<dbReference type="InterPro" id="IPR036388">
    <property type="entry name" value="WH-like_DNA-bd_sf"/>
</dbReference>
<dbReference type="Gene3D" id="1.10.10.10">
    <property type="entry name" value="Winged helix-like DNA-binding domain superfamily/Winged helix DNA-binding domain"/>
    <property type="match status" value="1"/>
</dbReference>
<keyword evidence="6" id="KW-1185">Reference proteome</keyword>
<dbReference type="GO" id="GO:0003677">
    <property type="term" value="F:DNA binding"/>
    <property type="evidence" value="ECO:0007669"/>
    <property type="project" value="UniProtKB-KW"/>
</dbReference>